<dbReference type="GO" id="GO:0000981">
    <property type="term" value="F:DNA-binding transcription factor activity, RNA polymerase II-specific"/>
    <property type="evidence" value="ECO:0007669"/>
    <property type="project" value="TreeGrafter"/>
</dbReference>
<dbReference type="GO" id="GO:0000122">
    <property type="term" value="P:negative regulation of transcription by RNA polymerase II"/>
    <property type="evidence" value="ECO:0007669"/>
    <property type="project" value="TreeGrafter"/>
</dbReference>
<dbReference type="InterPro" id="IPR001374">
    <property type="entry name" value="R3H_dom"/>
</dbReference>
<dbReference type="InterPro" id="IPR034078">
    <property type="entry name" value="NFX1_fam"/>
</dbReference>
<dbReference type="CDD" id="cd06008">
    <property type="entry name" value="NF-X1-zinc-finger"/>
    <property type="match status" value="5"/>
</dbReference>
<feature type="compositionally biased region" description="Basic residues" evidence="10">
    <location>
        <begin position="199"/>
        <end position="210"/>
    </location>
</feature>
<sequence length="1161" mass="124900">MAEVSTSSRPLPPHLRQAQPGDGAFLATSSTPQPQPGDGAYLAHQSRQNRPNGSVPRRDGSASRVGQGVNHNAHRAPQQWGLDRAGVDDRATWSTGGKPAAGIGARGPQRSPANGDNSINGGASSHMPIRPRQPRQRARNSASSAQGSIGKTLASVKVPQLQSLDPAAPTFTPGAALLASDLDRTGEETPPSMDEGSKKGKKRNAKRNEKKKGNGAEDGAARTGAEDLPKPPKPVAGRRAAFEQSTKLTHTLSRTSSDGVASKEQAKKVDQREKTKKDEPDDLVSKLTRGLKNRPFLECPICFNAITPSQPVWSCLPPDHPPEPSTSADLTLNPITGSTASSNHYSACYTPFHMDCIRDWANRSLTEEQDRARQAGREGEEIAWRCPGCQKRRADRVAGYRCFCGRLSHPPTLTTAPHSCGDSCARKRPKCSHPCPLPCHPGPCPPCQVALVVPCPSHHTPSTVKCSAATSNNAAMSPVCDELCSRPLHCGNADHNCQDLCHCGACKPCDQREIARCYCGEDEKDVECGWGRKSEKICARLGDNGEKETWWGKYDCGKACERLFECGIHPCKETCHPHPIHPLTCPRSPTAVTHCPCGTTPLSELPDYPRSDCLAPIPTCSSPCPKTRPCGHLCPRKCHAGDCPPCHEEVIRACRCGQSQFLVPCDELRERMENGQGEVTCERICKALRNCGRHECGRMCCPLWEQAKMKNKKQRNDDHDLFFHDDLHKCHLTCGRTLSCGLHTCPKPDHKGPCGRCLQASYDELICQCGHTIVYPPVACGTTINCPYPCARPPPACGHPKTPHSCHESSDCPPCPYLTTKSCACGKDPSVKNVRCSQDRVSCGQPCGELLGCGYHKCNKLCHRPGDCESCSQVCGKPKRICKHPCTAICHAPAKCPESDPCQAIVTQSCACGNLQQRTSCGASSGNPRSREIEQLKCNSECAVRQRNARLADALGIKASERGQETYEEELKAFAAGNYGFVKMVEGTFEDFFKGTKQSMVLPHMPAAKRSFVMALAEHYRLTRELIDQEPNRSVQIRRRVDTRIPVPLLSAGVQPTIVQPQAGPSRLLTSLAGSGGGWGRGASSGKGLTAAGIVASSSTTSSPNLGSGAGWGTGSARPSRVPTPVAPVLSERSGPATSTKESGDGTKVTQGGDDDWDVDL</sequence>
<dbReference type="InterPro" id="IPR036867">
    <property type="entry name" value="R3H_dom_sf"/>
</dbReference>
<feature type="region of interest" description="Disordered" evidence="10">
    <location>
        <begin position="1097"/>
        <end position="1161"/>
    </location>
</feature>
<dbReference type="CDD" id="cd02325">
    <property type="entry name" value="R3H"/>
    <property type="match status" value="1"/>
</dbReference>
<dbReference type="Pfam" id="PF01424">
    <property type="entry name" value="R3H"/>
    <property type="match status" value="1"/>
</dbReference>
<reference evidence="12 13" key="1">
    <citation type="journal article" date="2024" name="bioRxiv">
        <title>Comparative genomics of Cryptococcus and Kwoniella reveals pathogenesis evolution and contrasting karyotype dynamics via intercentromeric recombination or chromosome fusion.</title>
        <authorList>
            <person name="Coelho M.A."/>
            <person name="David-Palma M."/>
            <person name="Shea T."/>
            <person name="Bowers K."/>
            <person name="McGinley-Smith S."/>
            <person name="Mohammad A.W."/>
            <person name="Gnirke A."/>
            <person name="Yurkov A.M."/>
            <person name="Nowrousian M."/>
            <person name="Sun S."/>
            <person name="Cuomo C.A."/>
            <person name="Heitman J."/>
        </authorList>
    </citation>
    <scope>NUCLEOTIDE SEQUENCE [LARGE SCALE GENOMIC DNA]</scope>
    <source>
        <strain evidence="12 13">CBS 13917</strain>
    </source>
</reference>
<evidence type="ECO:0000256" key="3">
    <source>
        <dbReference type="ARBA" id="ARBA00022723"/>
    </source>
</evidence>
<name>A0AAW0YHN9_9TREE</name>
<keyword evidence="3" id="KW-0479">Metal-binding</keyword>
<evidence type="ECO:0000256" key="6">
    <source>
        <dbReference type="ARBA" id="ARBA00022833"/>
    </source>
</evidence>
<evidence type="ECO:0000256" key="7">
    <source>
        <dbReference type="ARBA" id="ARBA00023015"/>
    </source>
</evidence>
<protein>
    <recommendedName>
        <fullName evidence="11">NF-X1-type domain-containing protein</fullName>
    </recommendedName>
</protein>
<comment type="subcellular location">
    <subcellularLocation>
        <location evidence="1">Nucleus</location>
    </subcellularLocation>
</comment>
<evidence type="ECO:0000313" key="13">
    <source>
        <dbReference type="Proteomes" id="UP001388673"/>
    </source>
</evidence>
<feature type="domain" description="NF-X1-type" evidence="11">
    <location>
        <begin position="740"/>
        <end position="759"/>
    </location>
</feature>
<dbReference type="GO" id="GO:0000977">
    <property type="term" value="F:RNA polymerase II transcription regulatory region sequence-specific DNA binding"/>
    <property type="evidence" value="ECO:0007669"/>
    <property type="project" value="TreeGrafter"/>
</dbReference>
<feature type="domain" description="NF-X1-type" evidence="11">
    <location>
        <begin position="853"/>
        <end position="873"/>
    </location>
</feature>
<dbReference type="AlphaFoldDB" id="A0AAW0YHN9"/>
<comment type="similarity">
    <text evidence="2">Belongs to the NFX1 family.</text>
</comment>
<dbReference type="SMART" id="SM00438">
    <property type="entry name" value="ZnF_NFX"/>
    <property type="match status" value="8"/>
</dbReference>
<dbReference type="PANTHER" id="PTHR12360:SF12">
    <property type="entry name" value="TRANSCRIPTIONAL REPRESSOR NF-X1"/>
    <property type="match status" value="1"/>
</dbReference>
<dbReference type="InterPro" id="IPR000967">
    <property type="entry name" value="Znf_NFX1"/>
</dbReference>
<dbReference type="KEGG" id="kne:92182814"/>
<dbReference type="GO" id="GO:0008270">
    <property type="term" value="F:zinc ion binding"/>
    <property type="evidence" value="ECO:0007669"/>
    <property type="project" value="UniProtKB-KW"/>
</dbReference>
<dbReference type="PANTHER" id="PTHR12360">
    <property type="entry name" value="NUCLEAR TRANSCRIPTION FACTOR, X-BOX BINDING 1 NFX1"/>
    <property type="match status" value="1"/>
</dbReference>
<evidence type="ECO:0000256" key="4">
    <source>
        <dbReference type="ARBA" id="ARBA00022737"/>
    </source>
</evidence>
<evidence type="ECO:0000256" key="2">
    <source>
        <dbReference type="ARBA" id="ARBA00007269"/>
    </source>
</evidence>
<feature type="compositionally biased region" description="Polar residues" evidence="10">
    <location>
        <begin position="111"/>
        <end position="123"/>
    </location>
</feature>
<feature type="domain" description="NF-X1-type" evidence="11">
    <location>
        <begin position="431"/>
        <end position="449"/>
    </location>
</feature>
<dbReference type="Proteomes" id="UP001388673">
    <property type="component" value="Unassembled WGS sequence"/>
</dbReference>
<feature type="domain" description="NF-X1-type" evidence="11">
    <location>
        <begin position="566"/>
        <end position="597"/>
    </location>
</feature>
<feature type="domain" description="NF-X1-type" evidence="11">
    <location>
        <begin position="630"/>
        <end position="648"/>
    </location>
</feature>
<keyword evidence="6" id="KW-0862">Zinc</keyword>
<evidence type="ECO:0000259" key="11">
    <source>
        <dbReference type="SMART" id="SM00438"/>
    </source>
</evidence>
<dbReference type="GeneID" id="92182814"/>
<feature type="domain" description="NF-X1-type" evidence="11">
    <location>
        <begin position="797"/>
        <end position="817"/>
    </location>
</feature>
<feature type="domain" description="NF-X1-type" evidence="11">
    <location>
        <begin position="490"/>
        <end position="511"/>
    </location>
</feature>
<keyword evidence="4" id="KW-0677">Repeat</keyword>
<dbReference type="EMBL" id="JBCAWK010000010">
    <property type="protein sequence ID" value="KAK8847697.1"/>
    <property type="molecule type" value="Genomic_DNA"/>
</dbReference>
<proteinExistence type="inferred from homology"/>
<evidence type="ECO:0000256" key="5">
    <source>
        <dbReference type="ARBA" id="ARBA00022771"/>
    </source>
</evidence>
<comment type="caution">
    <text evidence="12">The sequence shown here is derived from an EMBL/GenBank/DDBJ whole genome shotgun (WGS) entry which is preliminary data.</text>
</comment>
<gene>
    <name evidence="12" type="ORF">IAR55_005556</name>
</gene>
<evidence type="ECO:0000256" key="10">
    <source>
        <dbReference type="SAM" id="MobiDB-lite"/>
    </source>
</evidence>
<dbReference type="GO" id="GO:0005634">
    <property type="term" value="C:nucleus"/>
    <property type="evidence" value="ECO:0007669"/>
    <property type="project" value="UniProtKB-SubCell"/>
</dbReference>
<dbReference type="RefSeq" id="XP_066801215.1">
    <property type="nucleotide sequence ID" value="XM_066948647.1"/>
</dbReference>
<keyword evidence="5" id="KW-0863">Zinc-finger</keyword>
<evidence type="ECO:0000256" key="8">
    <source>
        <dbReference type="ARBA" id="ARBA00023163"/>
    </source>
</evidence>
<feature type="domain" description="NF-X1-type" evidence="11">
    <location>
        <begin position="882"/>
        <end position="904"/>
    </location>
</feature>
<evidence type="ECO:0000256" key="1">
    <source>
        <dbReference type="ARBA" id="ARBA00004123"/>
    </source>
</evidence>
<keyword evidence="8" id="KW-0804">Transcription</keyword>
<keyword evidence="7" id="KW-0805">Transcription regulation</keyword>
<dbReference type="Gene3D" id="3.30.1370.50">
    <property type="entry name" value="R3H-like domain"/>
    <property type="match status" value="1"/>
</dbReference>
<keyword evidence="9" id="KW-0539">Nucleus</keyword>
<evidence type="ECO:0000256" key="9">
    <source>
        <dbReference type="ARBA" id="ARBA00023242"/>
    </source>
</evidence>
<dbReference type="SUPFAM" id="SSF82708">
    <property type="entry name" value="R3H domain"/>
    <property type="match status" value="1"/>
</dbReference>
<evidence type="ECO:0000313" key="12">
    <source>
        <dbReference type="EMBL" id="KAK8847697.1"/>
    </source>
</evidence>
<feature type="compositionally biased region" description="Polar residues" evidence="10">
    <location>
        <begin position="243"/>
        <end position="259"/>
    </location>
</feature>
<keyword evidence="13" id="KW-1185">Reference proteome</keyword>
<feature type="compositionally biased region" description="Basic and acidic residues" evidence="10">
    <location>
        <begin position="264"/>
        <end position="279"/>
    </location>
</feature>
<feature type="region of interest" description="Disordered" evidence="10">
    <location>
        <begin position="1"/>
        <end position="282"/>
    </location>
</feature>
<organism evidence="12 13">
    <name type="scientific">Kwoniella newhampshirensis</name>
    <dbReference type="NCBI Taxonomy" id="1651941"/>
    <lineage>
        <taxon>Eukaryota</taxon>
        <taxon>Fungi</taxon>
        <taxon>Dikarya</taxon>
        <taxon>Basidiomycota</taxon>
        <taxon>Agaricomycotina</taxon>
        <taxon>Tremellomycetes</taxon>
        <taxon>Tremellales</taxon>
        <taxon>Cryptococcaceae</taxon>
        <taxon>Kwoniella</taxon>
    </lineage>
</organism>
<accession>A0AAW0YHN9</accession>